<reference evidence="2 3" key="1">
    <citation type="submission" date="2018-05" db="EMBL/GenBank/DDBJ databases">
        <title>Streptomyces venezuelae.</title>
        <authorList>
            <person name="Kim W."/>
            <person name="Lee N."/>
            <person name="Cho B.-K."/>
        </authorList>
    </citation>
    <scope>NUCLEOTIDE SEQUENCE [LARGE SCALE GENOMIC DNA]</scope>
    <source>
        <strain evidence="2 3">ATCC 21782</strain>
    </source>
</reference>
<dbReference type="InterPro" id="IPR010866">
    <property type="entry name" value="A-2_8-polyST"/>
</dbReference>
<accession>A0A5P2D3V8</accession>
<keyword evidence="1" id="KW-0732">Signal</keyword>
<dbReference type="RefSeq" id="WP_150209357.1">
    <property type="nucleotide sequence ID" value="NZ_CP029190.1"/>
</dbReference>
<dbReference type="Proteomes" id="UP000325211">
    <property type="component" value="Chromosome"/>
</dbReference>
<feature type="signal peptide" evidence="1">
    <location>
        <begin position="1"/>
        <end position="23"/>
    </location>
</feature>
<feature type="chain" id="PRO_5039237561" evidence="1">
    <location>
        <begin position="24"/>
        <end position="456"/>
    </location>
</feature>
<gene>
    <name evidence="2" type="ORF">DEJ50_20165</name>
</gene>
<dbReference type="AlphaFoldDB" id="A0A5P2D3V8"/>
<organism evidence="2 3">
    <name type="scientific">Streptomyces venezuelae</name>
    <dbReference type="NCBI Taxonomy" id="54571"/>
    <lineage>
        <taxon>Bacteria</taxon>
        <taxon>Bacillati</taxon>
        <taxon>Actinomycetota</taxon>
        <taxon>Actinomycetes</taxon>
        <taxon>Kitasatosporales</taxon>
        <taxon>Streptomycetaceae</taxon>
        <taxon>Streptomyces</taxon>
    </lineage>
</organism>
<evidence type="ECO:0000256" key="1">
    <source>
        <dbReference type="SAM" id="SignalP"/>
    </source>
</evidence>
<proteinExistence type="predicted"/>
<dbReference type="OrthoDB" id="3723482at2"/>
<dbReference type="EMBL" id="CP029190">
    <property type="protein sequence ID" value="QES49786.1"/>
    <property type="molecule type" value="Genomic_DNA"/>
</dbReference>
<protein>
    <submittedName>
        <fullName evidence="2">Uncharacterized protein</fullName>
    </submittedName>
</protein>
<evidence type="ECO:0000313" key="2">
    <source>
        <dbReference type="EMBL" id="QES49786.1"/>
    </source>
</evidence>
<evidence type="ECO:0000313" key="3">
    <source>
        <dbReference type="Proteomes" id="UP000325211"/>
    </source>
</evidence>
<name>A0A5P2D3V8_STRVZ</name>
<dbReference type="Pfam" id="PF07388">
    <property type="entry name" value="A-2_8-polyST"/>
    <property type="match status" value="1"/>
</dbReference>
<sequence>MNGRTTQIFVASTLYGMATLAAAIDAGSFAPASRRILLTSNNAVIPEVAPGLAAMPGFGALRTRFDEHLDWNRTIEPFHPSAWSPRPEDVPLWERQLRTVWGLGEDRIELIVESIQVSPAQALCQLFPGASVEVYADGLMSYGPTRFKLDAQLGMRIRRVLHLDLVPGLEPLLLTEFGVPAELVPGDAFLKVLAELSAETADADVPDLPEAPALLLGQYLSALELLTPEEEDELHLAMVRGAHALGHTEIVFKPHPSAPARYSRTVEEEAARLGARLTILTAPVLAEVVYQRLRPALVVGCFSTGLLTAATLYGLPVARTGTGRLLDRVAPYQNSNRVPMTVVDALLPDLADAAAVRSWAVPGPEQVRTELSGLLTAVGYAMQSQVLAARREEAEQYLSAHLNDHTWRYFKRRRLTTLGLPGGIPAQLSFLPKSPALRRAVRRIRRLQKQSWGKSR</sequence>